<dbReference type="InterPro" id="IPR011079">
    <property type="entry name" value="Ala_racemase_C"/>
</dbReference>
<dbReference type="PRINTS" id="PR00992">
    <property type="entry name" value="ALARACEMASE"/>
</dbReference>
<dbReference type="Proteomes" id="UP000287519">
    <property type="component" value="Unassembled WGS sequence"/>
</dbReference>
<dbReference type="GO" id="GO:0006522">
    <property type="term" value="P:alanine metabolic process"/>
    <property type="evidence" value="ECO:0007669"/>
    <property type="project" value="InterPro"/>
</dbReference>
<protein>
    <submittedName>
        <fullName evidence="6">Alanine racemase</fullName>
    </submittedName>
</protein>
<keyword evidence="2 4" id="KW-0663">Pyridoxal phosphate</keyword>
<dbReference type="OrthoDB" id="9813814at2"/>
<accession>A0A402C2X8</accession>
<evidence type="ECO:0000256" key="4">
    <source>
        <dbReference type="PIRSR" id="PIRSR600821-50"/>
    </source>
</evidence>
<evidence type="ECO:0000256" key="3">
    <source>
        <dbReference type="ARBA" id="ARBA00023235"/>
    </source>
</evidence>
<evidence type="ECO:0000313" key="7">
    <source>
        <dbReference type="Proteomes" id="UP000287519"/>
    </source>
</evidence>
<dbReference type="InterPro" id="IPR029066">
    <property type="entry name" value="PLP-binding_barrel"/>
</dbReference>
<dbReference type="InterPro" id="IPR001608">
    <property type="entry name" value="Ala_racemase_N"/>
</dbReference>
<dbReference type="Pfam" id="PF00842">
    <property type="entry name" value="Ala_racemase_C"/>
    <property type="match status" value="1"/>
</dbReference>
<dbReference type="Gene3D" id="2.40.37.10">
    <property type="entry name" value="Lyase, Ornithine Decarboxylase, Chain A, domain 1"/>
    <property type="match status" value="1"/>
</dbReference>
<comment type="caution">
    <text evidence="6">The sequence shown here is derived from an EMBL/GenBank/DDBJ whole genome shotgun (WGS) entry which is preliminary data.</text>
</comment>
<organism evidence="6 7">
    <name type="scientific">Rhodococcus wratislaviensis</name>
    <name type="common">Tsukamurella wratislaviensis</name>
    <dbReference type="NCBI Taxonomy" id="44752"/>
    <lineage>
        <taxon>Bacteria</taxon>
        <taxon>Bacillati</taxon>
        <taxon>Actinomycetota</taxon>
        <taxon>Actinomycetes</taxon>
        <taxon>Mycobacteriales</taxon>
        <taxon>Nocardiaceae</taxon>
        <taxon>Rhodococcus</taxon>
    </lineage>
</organism>
<dbReference type="SUPFAM" id="SSF50621">
    <property type="entry name" value="Alanine racemase C-terminal domain-like"/>
    <property type="match status" value="1"/>
</dbReference>
<dbReference type="Pfam" id="PF01168">
    <property type="entry name" value="Ala_racemase_N"/>
    <property type="match status" value="1"/>
</dbReference>
<sequence length="378" mass="40124">MTAAPATWVEVDLAALERNFDEVTRLAGPRRVIGAIKANGYGFGAVDIARALERCGAYGLWTGNVEEAIAARNAGVAGKIIMFGGYLPEHIDDLVHNDLIPTIYDRNGLAAAAQVAESRGRIVPVYIKVDSGLRRLGVPVAAAQEFARAVSDEPRIHLEGIYTHLPFADPTGRGWANDNYALFHDLLNNLARDGIHPDITQVWGSSGLLAGLSDSTNAVCIGQLLYGLAPLPSNAASATNFTPIVTALKARLIHVGQHHGGQAAISSPYVLGRAERTGVIALGTADGMRSSAIGQPMYVLVRGRPAPIIGVTLEHTVVSLNAIHEAEPGDEVILIGQSDQQSVSLADWASWFDCSPLEVAVSLLGRVAKHYENAQLTL</sequence>
<gene>
    <name evidence="6" type="ORF">Rhow_000795</name>
</gene>
<evidence type="ECO:0000259" key="5">
    <source>
        <dbReference type="SMART" id="SM01005"/>
    </source>
</evidence>
<comment type="cofactor">
    <cofactor evidence="1 4">
        <name>pyridoxal 5'-phosphate</name>
        <dbReference type="ChEBI" id="CHEBI:597326"/>
    </cofactor>
</comment>
<feature type="modified residue" description="N6-(pyridoxal phosphate)lysine" evidence="4">
    <location>
        <position position="37"/>
    </location>
</feature>
<keyword evidence="3" id="KW-0413">Isomerase</keyword>
<keyword evidence="7" id="KW-1185">Reference proteome</keyword>
<dbReference type="InterPro" id="IPR000821">
    <property type="entry name" value="Ala_racemase"/>
</dbReference>
<dbReference type="NCBIfam" id="TIGR00492">
    <property type="entry name" value="alr"/>
    <property type="match status" value="1"/>
</dbReference>
<dbReference type="EMBL" id="BHYM01000013">
    <property type="protein sequence ID" value="GCE37911.1"/>
    <property type="molecule type" value="Genomic_DNA"/>
</dbReference>
<name>A0A402C2X8_RHOWR</name>
<dbReference type="SUPFAM" id="SSF51419">
    <property type="entry name" value="PLP-binding barrel"/>
    <property type="match status" value="1"/>
</dbReference>
<dbReference type="InterPro" id="IPR009006">
    <property type="entry name" value="Ala_racemase/Decarboxylase_C"/>
</dbReference>
<dbReference type="SMART" id="SM01005">
    <property type="entry name" value="Ala_racemase_C"/>
    <property type="match status" value="1"/>
</dbReference>
<proteinExistence type="predicted"/>
<dbReference type="RefSeq" id="WP_124390574.1">
    <property type="nucleotide sequence ID" value="NZ_BHYM01000013.1"/>
</dbReference>
<dbReference type="Gene3D" id="3.20.20.10">
    <property type="entry name" value="Alanine racemase"/>
    <property type="match status" value="1"/>
</dbReference>
<dbReference type="GO" id="GO:0005829">
    <property type="term" value="C:cytosol"/>
    <property type="evidence" value="ECO:0007669"/>
    <property type="project" value="TreeGrafter"/>
</dbReference>
<reference evidence="6 7" key="1">
    <citation type="submission" date="2018-11" db="EMBL/GenBank/DDBJ databases">
        <title>Microbial catabolism of amino acid.</title>
        <authorList>
            <person name="Hibi M."/>
            <person name="Ogawa J."/>
        </authorList>
    </citation>
    <scope>NUCLEOTIDE SEQUENCE [LARGE SCALE GENOMIC DNA]</scope>
    <source>
        <strain evidence="6 7">C31-06</strain>
    </source>
</reference>
<feature type="domain" description="Alanine racemase C-terminal" evidence="5">
    <location>
        <begin position="245"/>
        <end position="372"/>
    </location>
</feature>
<dbReference type="PANTHER" id="PTHR30511">
    <property type="entry name" value="ALANINE RACEMASE"/>
    <property type="match status" value="1"/>
</dbReference>
<evidence type="ECO:0000256" key="2">
    <source>
        <dbReference type="ARBA" id="ARBA00022898"/>
    </source>
</evidence>
<dbReference type="GO" id="GO:0030170">
    <property type="term" value="F:pyridoxal phosphate binding"/>
    <property type="evidence" value="ECO:0007669"/>
    <property type="project" value="TreeGrafter"/>
</dbReference>
<dbReference type="AlphaFoldDB" id="A0A402C2X8"/>
<evidence type="ECO:0000313" key="6">
    <source>
        <dbReference type="EMBL" id="GCE37911.1"/>
    </source>
</evidence>
<dbReference type="PANTHER" id="PTHR30511:SF0">
    <property type="entry name" value="ALANINE RACEMASE, CATABOLIC-RELATED"/>
    <property type="match status" value="1"/>
</dbReference>
<dbReference type="CDD" id="cd00430">
    <property type="entry name" value="PLPDE_III_AR"/>
    <property type="match status" value="1"/>
</dbReference>
<dbReference type="GO" id="GO:0008784">
    <property type="term" value="F:alanine racemase activity"/>
    <property type="evidence" value="ECO:0007669"/>
    <property type="project" value="InterPro"/>
</dbReference>
<evidence type="ECO:0000256" key="1">
    <source>
        <dbReference type="ARBA" id="ARBA00001933"/>
    </source>
</evidence>